<reference evidence="4 5" key="1">
    <citation type="journal article" date="2014" name="BMC Genomics">
        <title>Unusual genome complexity in Lactobacillus salivarius JCM1046.</title>
        <authorList>
            <person name="Raftis E.J."/>
            <person name="Forde B.M."/>
            <person name="Claesson M.J."/>
            <person name="O'Toole P.W."/>
        </authorList>
    </citation>
    <scope>NUCLEOTIDE SEQUENCE [LARGE SCALE GENOMIC DNA]</scope>
    <source>
        <strain evidence="4 5">JCM1046</strain>
        <plasmid evidence="4 5">pMP1046B</plasmid>
    </source>
</reference>
<keyword evidence="1" id="KW-0175">Coiled coil</keyword>
<dbReference type="InterPro" id="IPR010090">
    <property type="entry name" value="Phage_tape_meas"/>
</dbReference>
<feature type="region of interest" description="Disordered" evidence="2">
    <location>
        <begin position="1495"/>
        <end position="1735"/>
    </location>
</feature>
<feature type="coiled-coil region" evidence="1">
    <location>
        <begin position="2507"/>
        <end position="2534"/>
    </location>
</feature>
<feature type="coiled-coil region" evidence="1">
    <location>
        <begin position="2695"/>
        <end position="2751"/>
    </location>
</feature>
<protein>
    <submittedName>
        <fullName evidence="4">Putative phage tail tape measure protein, TP901 family</fullName>
    </submittedName>
</protein>
<dbReference type="KEGG" id="lsj:LSJ_3125c"/>
<dbReference type="Gene3D" id="1.10.238.10">
    <property type="entry name" value="EF-hand"/>
    <property type="match status" value="1"/>
</dbReference>
<feature type="compositionally biased region" description="Basic and acidic residues" evidence="2">
    <location>
        <begin position="1497"/>
        <end position="1548"/>
    </location>
</feature>
<organism evidence="4 5">
    <name type="scientific">Ligilactobacillus salivarius</name>
    <dbReference type="NCBI Taxonomy" id="1624"/>
    <lineage>
        <taxon>Bacteria</taxon>
        <taxon>Bacillati</taxon>
        <taxon>Bacillota</taxon>
        <taxon>Bacilli</taxon>
        <taxon>Lactobacillales</taxon>
        <taxon>Lactobacillaceae</taxon>
        <taxon>Ligilactobacillus</taxon>
    </lineage>
</organism>
<feature type="compositionally biased region" description="Basic and acidic residues" evidence="2">
    <location>
        <begin position="1717"/>
        <end position="1731"/>
    </location>
</feature>
<feature type="domain" description="EF-hand" evidence="3">
    <location>
        <begin position="1593"/>
        <end position="1628"/>
    </location>
</feature>
<dbReference type="InterPro" id="IPR011992">
    <property type="entry name" value="EF-hand-dom_pair"/>
</dbReference>
<feature type="coiled-coil region" evidence="1">
    <location>
        <begin position="46"/>
        <end position="107"/>
    </location>
</feature>
<name>A0A089QLD3_9LACO</name>
<dbReference type="GO" id="GO:0005509">
    <property type="term" value="F:calcium ion binding"/>
    <property type="evidence" value="ECO:0007669"/>
    <property type="project" value="InterPro"/>
</dbReference>
<geneLocation type="plasmid" evidence="4 5">
    <name>pMP1046B</name>
</geneLocation>
<keyword evidence="4" id="KW-0614">Plasmid</keyword>
<dbReference type="SUPFAM" id="SSF47473">
    <property type="entry name" value="EF-hand"/>
    <property type="match status" value="1"/>
</dbReference>
<evidence type="ECO:0000313" key="4">
    <source>
        <dbReference type="EMBL" id="AIR11741.1"/>
    </source>
</evidence>
<gene>
    <name evidence="4" type="ORF">LSJ_3125c</name>
</gene>
<feature type="compositionally biased region" description="Basic and acidic residues" evidence="2">
    <location>
        <begin position="1559"/>
        <end position="1631"/>
    </location>
</feature>
<dbReference type="PROSITE" id="PS50222">
    <property type="entry name" value="EF_HAND_2"/>
    <property type="match status" value="1"/>
</dbReference>
<feature type="coiled-coil region" evidence="1">
    <location>
        <begin position="2439"/>
        <end position="2466"/>
    </location>
</feature>
<feature type="region of interest" description="Disordered" evidence="2">
    <location>
        <begin position="1383"/>
        <end position="1440"/>
    </location>
</feature>
<dbReference type="PANTHER" id="PTHR45615:SF63">
    <property type="entry name" value="CHROMOSOME UNDETERMINED SCAFFOLD_10, WHOLE GENOME SHOTGUN SEQUENCE"/>
    <property type="match status" value="1"/>
</dbReference>
<evidence type="ECO:0000313" key="5">
    <source>
        <dbReference type="Proteomes" id="UP000029488"/>
    </source>
</evidence>
<feature type="coiled-coil region" evidence="1">
    <location>
        <begin position="2358"/>
        <end position="2392"/>
    </location>
</feature>
<dbReference type="Pfam" id="PF10145">
    <property type="entry name" value="PhageMin_Tail"/>
    <property type="match status" value="1"/>
</dbReference>
<evidence type="ECO:0000256" key="2">
    <source>
        <dbReference type="SAM" id="MobiDB-lite"/>
    </source>
</evidence>
<feature type="coiled-coil region" evidence="1">
    <location>
        <begin position="2067"/>
        <end position="2127"/>
    </location>
</feature>
<dbReference type="Proteomes" id="UP000029488">
    <property type="component" value="Plasmid pMP1046B"/>
</dbReference>
<evidence type="ECO:0000259" key="3">
    <source>
        <dbReference type="PROSITE" id="PS50222"/>
    </source>
</evidence>
<dbReference type="Pfam" id="PF13202">
    <property type="entry name" value="EF-hand_5"/>
    <property type="match status" value="1"/>
</dbReference>
<accession>A0A089QLD3</accession>
<feature type="compositionally biased region" description="Basic and acidic residues" evidence="2">
    <location>
        <begin position="182"/>
        <end position="194"/>
    </location>
</feature>
<dbReference type="InterPro" id="IPR002048">
    <property type="entry name" value="EF_hand_dom"/>
</dbReference>
<dbReference type="EMBL" id="CP007648">
    <property type="protein sequence ID" value="AIR11741.1"/>
    <property type="molecule type" value="Genomic_DNA"/>
</dbReference>
<feature type="region of interest" description="Disordered" evidence="2">
    <location>
        <begin position="172"/>
        <end position="194"/>
    </location>
</feature>
<feature type="compositionally biased region" description="Basic and acidic residues" evidence="2">
    <location>
        <begin position="1665"/>
        <end position="1676"/>
    </location>
</feature>
<dbReference type="PANTHER" id="PTHR45615">
    <property type="entry name" value="MYOSIN HEAVY CHAIN, NON-MUSCLE"/>
    <property type="match status" value="1"/>
</dbReference>
<feature type="compositionally biased region" description="Basic and acidic residues" evidence="2">
    <location>
        <begin position="1383"/>
        <end position="1395"/>
    </location>
</feature>
<proteinExistence type="predicted"/>
<feature type="compositionally biased region" description="Basic and acidic residues" evidence="2">
    <location>
        <begin position="1691"/>
        <end position="1702"/>
    </location>
</feature>
<sequence length="2889" mass="320856">MKEKYATMRAQTEEYSKIGAAQKLVTENNAIQKAQLEAQTQLIKEQSRAEKELVKSGERLVKLKQERKKLDQLEKEGQQTVREEDRKAELEREIRHKQDEFNELAKKVDKYNPDLVKETKRRQNGNSSEIQSARAEGTITAQIRAREAAYQSLEGSIKRQISLEKELARATDTAAKRNTRRQLAEEREKEASIRKQIRDNGYQSAAHDRRVNALSEELGTTRVQARKQRKTRIGFNATMDVYNMAQQGAYAVASAVSALSEVDAAITRVTKVANAPQKDIDAFTKSIYKNASAVGKTAPEYADAVEQWITTGKSLKQSIGLAKDSVMGSFVGNVDVNDMVKYMAVPLNSFRKEGLKSKDIINSMNQVSNKNAIEMEDLGQAYSKASSVVASTGTTFSQLTGMITGAQEATRAGGDVVGRSIKAISLNFSKMSSGVTATDKKRSEFFHGLGVDLKTSDGKMKSTYQIMNDLSKVWGKLSKQQKSDAALYAAGKEHSNQFTGMLDNWKTVQKAMRESQGQVSLVDKDHGSAFQEFEKQQQSVQFHLATLKNSWTQMLNDVVGGREGLNKIVDTGTSVVNVLDSLANNKIFRGTAMFTGAIVAIGAFHKALSGLASAAREVTAAKWDNLTSLLSGETWKNWTADMNERKRQLGIGKKPDRETRHVAERNKMANAVANAADVAEESADIAASRRERYSLNRNKSKIGKRKVKGDLATESRSIGNVAKEVDNLGNVSYRAEGRIGGLSRVGGKVASGMGKMAAAASLVSGVLGPIGVILDGIAIGMTLLELTGAKPFESIRRAINPTKAASDDLNKALDTTAKQVDKIQSGINNNPVFNGAAISVKKSGESLSDAVNNASYDEVANNKLNDENYQKYKDFIKDVNKKYHLHIDVESNNLDVIKDQLKDVLADIKEINNNKIVKGAKDNKKESSKLNDVSSKNKTKQLYEGNDKYVKTRDTDRYNLANKNITQKEYDEDMRNAENAAWMSKDGRKIEAENAAIQKNIRSNIRGMGKSIDSGNFSKDDYKGWDKNTLQQATIATGQILRNRKQEASFLDEINKKQQNGEKLTKGEARRLNDMGISVRKDTSKWTQDERDKFNQARNKNSDDYTRAKQNLDDLLTTRGIGKKRKKEIEDAYESGDNKKYISLMGREGEFGKSMLGLSAMFEAQYGKSWNKVMQSMQGNIDKFNSKNGRTTAASRALVDGDGIVDTSKISQINALGSKNLKNLHIADKDGQVDLSKLLTNLQGVQGSSNPLGLLQDLVSGKADYHQTGRYQSNLDGGKFNSKSKDAKKVFNDYMKNNKGNYDLAKAEMKENGVYQGDIAALDKQGKIYEKARKQLNNGFSSKADKKAMSDLAEAMGSKSMLKDYLKRMGFDSKSANKWVDKNIKKDGSTKKGAVDDDSSSSSSSSNSKRGKGGKGNKGGKGSKNDKKNDKITAPGIIPTVEADELKNTKSMQAANKALKAMKNGQYSALTKKQLAQLKKDDKTAYDNYQKAVKNFNKADKNGDGKLSKSEQKKYEELGKRKAAAENKGKQSENKKNKKKEDKEDTKSNKSSKSKKSNKKDYLDENGKMHKLSDSKGGKLTAKEKRNLQARQKEMERLAKKYNAADKNNDGKLSAKEKRNLAKKLNEEAKIEAQAAKKKSSKSSSKSSSSKAKSNSKQKAIKVPIKGEDKTKDTLNKIKSKGKKSNIKVPIKGEDKTKDTLSKIKSKGKKANIKVPIKGEDKTKGTMDKIKSKGKGQKIKIPVTAEDKTGDGISKIKSKVQNIKAKIPITAEDKTGDTISGIKSKITGVKAQISITAKDDTASTISSIQSSVQGLKAEVTITADDQASSVIDTVKSAIDSIPPKHDTVISVTGAEAAAAAATNVANAVNSIPSEKSVSISVTKSETVTVTKKNPSVGISSSLGILGNVDASYAVNPNPFRSMSVATDNPDVVSAMNGTAANMGIRDYSDASDDTKVNEDYWRYMGKELYKGLPLDEQASKLENAVTQADEDMNKLINIARQKIDVDRKQLAYQNEMRGAYQNQLNDVMGKLRGYGFRTNGNQITNLDIAKNFKGDKASKVDELLSTYQNVYQNLSDVTKKIDELNTDIWQQNKNIQDYQEEIESQAIEKAQRELEMVQRSVEYSKNLADRVIDSLSEKDYAMKLGFSAKEINEQSAGLEKLIGQFNELSAMTFSKKEQAEKIEDSLNDLRQTILDTADSVLELQNNMKQAEIDQYTENLTSFTDTINNNIDRLKSNVQQLQDGLLSGTTFDDLLSSNLAVTDFEQQSALSRQMQQRIDLEKQLDSAMDAFAKKNVDRQNNVAAAQLRVEQNKYAQMLNLAKDYAKGYVGEINTKFATYATPTGQANLNDITIGGGQRSVEYTKAMVKYQDELVKLREEYNKQLKAAANDEQRSRINQKFAVQQMDMQRELYQQIINSNLQAIDDMQKKLKTEDLTTEQRQTLKESIAQYEKDNIDAQNNIKDIIKERFEYENTLIQDQLDKYQKVTDTVSNLVTLAKTLQMQPATQAKLLEQQYKSIEKQYNTYIALANKLREQQSGYGVNSFEWNTLQKQIDEMDSRVNQSIADLLEASRSQFENTMEATSKEFEKSINGGRTADRTKFEDDIWIDGVSKQLKLEQLRQKSIELENEVVKKRIEALDAQSRMSKIQADYVDKQIDVLNAQQALDNTLGKRDTKVLTQGEDGKFNWTYMANQDDVDTARENLTQAKVDMEDYKKQMKSQFVDAVEKVIDGAKTGELNIDEVKTRLQQLQDAYGVGILDDIPEYNAGQLENIIQQYTDYVNRNKDILGKYGDSKAVGSLTGYQEILQGFTDQFKVVGKEISEMFGQQLRDALKLDPNLSPRIPNAPTQTLSMVIQHQTLEFPNVTDPTGFEEAIKNLPQIAKQQVQSKSL</sequence>
<feature type="compositionally biased region" description="Low complexity" evidence="2">
    <location>
        <begin position="1642"/>
        <end position="1653"/>
    </location>
</feature>
<evidence type="ECO:0000256" key="1">
    <source>
        <dbReference type="SAM" id="Coils"/>
    </source>
</evidence>